<name>A0A7W7VZU5_KITKI</name>
<dbReference type="EMBL" id="JACHJV010000004">
    <property type="protein sequence ID" value="MBB4929172.1"/>
    <property type="molecule type" value="Genomic_DNA"/>
</dbReference>
<feature type="compositionally biased region" description="Basic residues" evidence="1">
    <location>
        <begin position="314"/>
        <end position="332"/>
    </location>
</feature>
<keyword evidence="3" id="KW-1185">Reference proteome</keyword>
<accession>A0A7W7VZU5</accession>
<dbReference type="RefSeq" id="WP_184947326.1">
    <property type="nucleotide sequence ID" value="NZ_JACHJV010000004.1"/>
</dbReference>
<evidence type="ECO:0000313" key="3">
    <source>
        <dbReference type="Proteomes" id="UP000540506"/>
    </source>
</evidence>
<gene>
    <name evidence="2" type="ORF">FHR34_008271</name>
</gene>
<feature type="region of interest" description="Disordered" evidence="1">
    <location>
        <begin position="290"/>
        <end position="351"/>
    </location>
</feature>
<reference evidence="2 3" key="1">
    <citation type="submission" date="2020-08" db="EMBL/GenBank/DDBJ databases">
        <title>Sequencing the genomes of 1000 actinobacteria strains.</title>
        <authorList>
            <person name="Klenk H.-P."/>
        </authorList>
    </citation>
    <scope>NUCLEOTIDE SEQUENCE [LARGE SCALE GENOMIC DNA]</scope>
    <source>
        <strain evidence="2 3">DSM 41654</strain>
    </source>
</reference>
<feature type="compositionally biased region" description="Basic and acidic residues" evidence="1">
    <location>
        <begin position="293"/>
        <end position="313"/>
    </location>
</feature>
<evidence type="ECO:0000313" key="2">
    <source>
        <dbReference type="EMBL" id="MBB4929172.1"/>
    </source>
</evidence>
<comment type="caution">
    <text evidence="2">The sequence shown here is derived from an EMBL/GenBank/DDBJ whole genome shotgun (WGS) entry which is preliminary data.</text>
</comment>
<protein>
    <submittedName>
        <fullName evidence="2">Uncharacterized protein</fullName>
    </submittedName>
</protein>
<organism evidence="2 3">
    <name type="scientific">Kitasatospora kifunensis</name>
    <name type="common">Streptomyces kifunensis</name>
    <dbReference type="NCBI Taxonomy" id="58351"/>
    <lineage>
        <taxon>Bacteria</taxon>
        <taxon>Bacillati</taxon>
        <taxon>Actinomycetota</taxon>
        <taxon>Actinomycetes</taxon>
        <taxon>Kitasatosporales</taxon>
        <taxon>Streptomycetaceae</taxon>
        <taxon>Kitasatospora</taxon>
    </lineage>
</organism>
<proteinExistence type="predicted"/>
<sequence>MPFFARKAMATAGPITANGQVIACPRCGGTTNHQLLYPRKHTDEQATIKCRSGHQFTSPHIPADVVNRVRFADEGKVQLSVRGRDGKAVTIKTVIAKNSMAEPKGGAKGGALAKGAAATAAKTGKVLPAAPTVPARRVGGGSGALTASINLLAASVNTVAATVSTVGTVAGAAGQIAGAVATTTSSVAKVGTEGLGLARDSVKVGGRAVDGRIKDIATERAHTEAQRVREHQAAQAEAKRNEAVQTRAEGRAEAQRVRESKAFEIASARQHKADEAQRLREHKAAEAAAARSHKAEQARLRGEAAERARQERIAKRRAAGQRGRKQAAKAKKALAVPETEPVEAVDLTEYT</sequence>
<dbReference type="Proteomes" id="UP000540506">
    <property type="component" value="Unassembled WGS sequence"/>
</dbReference>
<evidence type="ECO:0000256" key="1">
    <source>
        <dbReference type="SAM" id="MobiDB-lite"/>
    </source>
</evidence>
<dbReference type="AlphaFoldDB" id="A0A7W7VZU5"/>
<feature type="region of interest" description="Disordered" evidence="1">
    <location>
        <begin position="228"/>
        <end position="256"/>
    </location>
</feature>